<dbReference type="InterPro" id="IPR036280">
    <property type="entry name" value="Multihaem_cyt_sf"/>
</dbReference>
<dbReference type="EMBL" id="JAINVV010000003">
    <property type="protein sequence ID" value="MBY8821714.1"/>
    <property type="molecule type" value="Genomic_DNA"/>
</dbReference>
<dbReference type="Pfam" id="PF13435">
    <property type="entry name" value="Cytochrome_C554"/>
    <property type="match status" value="1"/>
</dbReference>
<accession>A0ABS7PNX3</accession>
<keyword evidence="1" id="KW-0732">Signal</keyword>
<name>A0ABS7PNX3_9SPHN</name>
<gene>
    <name evidence="3" type="ORF">K7G82_05385</name>
</gene>
<evidence type="ECO:0000256" key="1">
    <source>
        <dbReference type="ARBA" id="ARBA00022729"/>
    </source>
</evidence>
<evidence type="ECO:0000313" key="4">
    <source>
        <dbReference type="Proteomes" id="UP000706039"/>
    </source>
</evidence>
<dbReference type="SUPFAM" id="SSF48695">
    <property type="entry name" value="Multiheme cytochromes"/>
    <property type="match status" value="2"/>
</dbReference>
<sequence length="1340" mass="147040">MGWLTSPPFVPSPSTRTGFWAGLVLILLLLLIPAAVSIAAEGEKPVKRIYAFTAPAPQTQDPAEATAKSAGCVTCHTASEAPTMHVSPAVQLGCVDCHGGDPKVAGDSTLQHDDPRYVSARDRAHVLPRYPESWHWPSSANPKRSYTLLNREAPEFVRFVNPSDYRVAREACGACHIEVIEAAERSLMASGAMLWGGAAYNNGIVPYKNYVFGEAYTRTGEPAKIVSPGDPHGSVTPAQQARGALAALYPLPTWHVIPPGDIFRVFERGGRNIATQFPEIGLPNPAGIIQRLEEPGRPDLKQSSRGPATGLRVAIPVLNIHKTRLNDPFMWFMGTNDQPGDYRHSGCAGCHVIYANDREPRHSLTYAKYGRDGQSATIDPTIAGKLESAGKHGAVKQPGDAHAEGAKEKGHPIGHVFTRAIPTAQCMNCHMHQPNIFLNSYLGYTMWDYESDAPLMWPEKQKYPTAAEVREVNERNPEAAAARGRWADLEFLRRVYDDVNPKAKDTQFADYHGHGWNFRAIYKRDREGNLLDAEGGIVAPDDPEKFRKKDAPDFVQPGEQKGKAVHMMDIHAEKGLQCADCHFSQDSHGNGLIYGEVANAIEIGCKDCHGTADAYPTLLTSGPAARPQGSNLALLRNADGRRRFEWQQDAAGNRVLIQRSIVDPTLEWEVSLVKDAVTRGNPHFNAKAARAKLMGRTGAEDGKFGFGPGIAKADRAHGDDTMACFTCHLSWTTSCGGCHLPIEANWKTSEHKYEGKETRNFATYNPQVARDEMFQLGRHQTTKGNIVAPVRSTSALVLSSTNINRERIYIQQPPISSAGFSSQAFAPHFPHTVRKTETKTCSDCHLSADDDNNAIMSQLLLLGTNFVNFVGLHAWTGLDGGFEAVRVTEWEEPQAVIGSYLQRYAYPDWWRLHVERNGRELKDWTRGKTFDKRLSGETHALEEFRNITQGTAGTVGCLQLRGEYMFVAEGRGGFRVYDVASIGNKGFSERIVTAPFSALGQDTQVKSTNATCMALATNQPINPLRNTAEMRAMNQEQPFHPIYNYAIVTDSVEGLILVDVTPLADGEFRNNFLKRAATWNPNNVLKGARHITLAGHIAYIAADAGLVVVDLDDPLKPRLAATIPLSDARATAIQFRYLWVTDAEGVKLFDVTRLDTPVAVPSGTIPLADARRLYLARTYAYVAAGRDGLAIVDVKAPSRPRVYRMESFGGAMNDAQDVIIGTTNASLFAYVADGRNGLKVIQLTSPDSQPNFYGFSPAPVPELIAWARTPSPARALSKGLDRDRAVDETGGQIAVFGRLGSRPFTRAEMERLFLNRRGIPYKVRDTVTIEDWIPALNPGG</sequence>
<dbReference type="Pfam" id="PF08309">
    <property type="entry name" value="LVIVD"/>
    <property type="match status" value="3"/>
</dbReference>
<dbReference type="PANTHER" id="PTHR35038:SF8">
    <property type="entry name" value="C-TYPE POLYHEME CYTOCHROME OMCC"/>
    <property type="match status" value="1"/>
</dbReference>
<keyword evidence="4" id="KW-1185">Reference proteome</keyword>
<reference evidence="3 4" key="1">
    <citation type="submission" date="2021-08" db="EMBL/GenBank/DDBJ databases">
        <authorList>
            <person name="Tuo L."/>
        </authorList>
    </citation>
    <scope>NUCLEOTIDE SEQUENCE [LARGE SCALE GENOMIC DNA]</scope>
    <source>
        <strain evidence="3 4">JCM 31229</strain>
    </source>
</reference>
<dbReference type="InterPro" id="IPR013211">
    <property type="entry name" value="LVIVD"/>
</dbReference>
<dbReference type="PANTHER" id="PTHR35038">
    <property type="entry name" value="DISSIMILATORY SULFITE REDUCTASE SIRA"/>
    <property type="match status" value="1"/>
</dbReference>
<proteinExistence type="predicted"/>
<feature type="domain" description="Cytochrome c-552/4" evidence="2">
    <location>
        <begin position="563"/>
        <end position="610"/>
    </location>
</feature>
<comment type="caution">
    <text evidence="3">The sequence shown here is derived from an EMBL/GenBank/DDBJ whole genome shotgun (WGS) entry which is preliminary data.</text>
</comment>
<organism evidence="3 4">
    <name type="scientific">Sphingomonas colocasiae</name>
    <dbReference type="NCBI Taxonomy" id="1848973"/>
    <lineage>
        <taxon>Bacteria</taxon>
        <taxon>Pseudomonadati</taxon>
        <taxon>Pseudomonadota</taxon>
        <taxon>Alphaproteobacteria</taxon>
        <taxon>Sphingomonadales</taxon>
        <taxon>Sphingomonadaceae</taxon>
        <taxon>Sphingomonas</taxon>
    </lineage>
</organism>
<dbReference type="Proteomes" id="UP000706039">
    <property type="component" value="Unassembled WGS sequence"/>
</dbReference>
<evidence type="ECO:0000259" key="2">
    <source>
        <dbReference type="Pfam" id="PF13435"/>
    </source>
</evidence>
<evidence type="ECO:0000313" key="3">
    <source>
        <dbReference type="EMBL" id="MBY8821714.1"/>
    </source>
</evidence>
<protein>
    <recommendedName>
        <fullName evidence="2">Cytochrome c-552/4 domain-containing protein</fullName>
    </recommendedName>
</protein>
<dbReference type="InterPro" id="IPR051829">
    <property type="entry name" value="Multiheme_Cytochr_ET"/>
</dbReference>
<dbReference type="InterPro" id="IPR023155">
    <property type="entry name" value="Cyt_c-552/4"/>
</dbReference>
<dbReference type="RefSeq" id="WP_222988805.1">
    <property type="nucleotide sequence ID" value="NZ_JAINVV010000003.1"/>
</dbReference>